<sequence>MLAPSPIPRRDENEKSAFEQQSAKISNAHHGNDVASYPAAPSPKLRLHLQDISHESAKIFLEYVFDPSAVLRAALCNIITYLYTSPKPVSTASSQPHCVHFTPSLPKTRSVTVILRDFSGVAYTTSIDLDSDHKEIHFSLSHIAHSATLKEPRDELVGVLTHELVHCYQHTSPPDDNAVPHPPSGLIEGIADFVRLKAGLSPPHWHRPLCSADRPDSWDRGYQDTAFFLEWLEDVKVGSGAVGMLNDRLLRTGYVGEEGEASPTSAKQSFWRGLFGASVQALWDEYGEYLNSKEMFAN</sequence>
<accession>A0AAF0DCI4</accession>
<dbReference type="AlphaFoldDB" id="A0AAF0DCI4"/>
<name>A0AAF0DCI4_9EURO</name>
<keyword evidence="3" id="KW-1185">Reference proteome</keyword>
<reference evidence="2" key="1">
    <citation type="submission" date="2023-03" db="EMBL/GenBank/DDBJ databases">
        <title>Emydomyces testavorans Genome Sequence.</title>
        <authorList>
            <person name="Hoyer L."/>
        </authorList>
    </citation>
    <scope>NUCLEOTIDE SEQUENCE</scope>
    <source>
        <strain evidence="2">16-2883</strain>
    </source>
</reference>
<organism evidence="2 3">
    <name type="scientific">Emydomyces testavorans</name>
    <dbReference type="NCBI Taxonomy" id="2070801"/>
    <lineage>
        <taxon>Eukaryota</taxon>
        <taxon>Fungi</taxon>
        <taxon>Dikarya</taxon>
        <taxon>Ascomycota</taxon>
        <taxon>Pezizomycotina</taxon>
        <taxon>Eurotiomycetes</taxon>
        <taxon>Eurotiomycetidae</taxon>
        <taxon>Onygenales</taxon>
        <taxon>Nannizziopsiaceae</taxon>
        <taxon>Emydomyces</taxon>
    </lineage>
</organism>
<dbReference type="PANTHER" id="PTHR33321">
    <property type="match status" value="1"/>
</dbReference>
<evidence type="ECO:0000313" key="2">
    <source>
        <dbReference type="EMBL" id="WEW55892.1"/>
    </source>
</evidence>
<proteinExistence type="predicted"/>
<feature type="compositionally biased region" description="Basic and acidic residues" evidence="1">
    <location>
        <begin position="8"/>
        <end position="17"/>
    </location>
</feature>
<evidence type="ECO:0000313" key="3">
    <source>
        <dbReference type="Proteomes" id="UP001219355"/>
    </source>
</evidence>
<protein>
    <recommendedName>
        <fullName evidence="4">PBSP domain-containing protein</fullName>
    </recommendedName>
</protein>
<dbReference type="PANTHER" id="PTHR33321:SF12">
    <property type="entry name" value="PLANT BASIC SECRETORY PROTEIN (BSP) FAMILY PROTEIN"/>
    <property type="match status" value="1"/>
</dbReference>
<dbReference type="Pfam" id="PF04450">
    <property type="entry name" value="BSP"/>
    <property type="match status" value="1"/>
</dbReference>
<dbReference type="InterPro" id="IPR007541">
    <property type="entry name" value="Uncharacterised_BSP"/>
</dbReference>
<gene>
    <name evidence="2" type="ORF">PRK78_001327</name>
</gene>
<evidence type="ECO:0000256" key="1">
    <source>
        <dbReference type="SAM" id="MobiDB-lite"/>
    </source>
</evidence>
<dbReference type="Proteomes" id="UP001219355">
    <property type="component" value="Chromosome 1"/>
</dbReference>
<feature type="region of interest" description="Disordered" evidence="1">
    <location>
        <begin position="1"/>
        <end position="37"/>
    </location>
</feature>
<evidence type="ECO:0008006" key="4">
    <source>
        <dbReference type="Google" id="ProtNLM"/>
    </source>
</evidence>
<dbReference type="EMBL" id="CP120627">
    <property type="protein sequence ID" value="WEW55892.1"/>
    <property type="molecule type" value="Genomic_DNA"/>
</dbReference>